<feature type="non-terminal residue" evidence="1">
    <location>
        <position position="1"/>
    </location>
</feature>
<sequence>VFTLLLAAMGVLSVFAYDRPFFHWDIIVVDWITGLFGHGDIALIKW</sequence>
<proteinExistence type="predicted"/>
<dbReference type="EMBL" id="UINC01029102">
    <property type="protein sequence ID" value="SVB11268.1"/>
    <property type="molecule type" value="Genomic_DNA"/>
</dbReference>
<feature type="non-terminal residue" evidence="1">
    <location>
        <position position="46"/>
    </location>
</feature>
<name>A0A382BBX0_9ZZZZ</name>
<protein>
    <submittedName>
        <fullName evidence="1">Uncharacterized protein</fullName>
    </submittedName>
</protein>
<accession>A0A382BBX0</accession>
<dbReference type="AlphaFoldDB" id="A0A382BBX0"/>
<gene>
    <name evidence="1" type="ORF">METZ01_LOCUS164122</name>
</gene>
<reference evidence="1" key="1">
    <citation type="submission" date="2018-05" db="EMBL/GenBank/DDBJ databases">
        <authorList>
            <person name="Lanie J.A."/>
            <person name="Ng W.-L."/>
            <person name="Kazmierczak K.M."/>
            <person name="Andrzejewski T.M."/>
            <person name="Davidsen T.M."/>
            <person name="Wayne K.J."/>
            <person name="Tettelin H."/>
            <person name="Glass J.I."/>
            <person name="Rusch D."/>
            <person name="Podicherti R."/>
            <person name="Tsui H.-C.T."/>
            <person name="Winkler M.E."/>
        </authorList>
    </citation>
    <scope>NUCLEOTIDE SEQUENCE</scope>
</reference>
<evidence type="ECO:0000313" key="1">
    <source>
        <dbReference type="EMBL" id="SVB11268.1"/>
    </source>
</evidence>
<organism evidence="1">
    <name type="scientific">marine metagenome</name>
    <dbReference type="NCBI Taxonomy" id="408172"/>
    <lineage>
        <taxon>unclassified sequences</taxon>
        <taxon>metagenomes</taxon>
        <taxon>ecological metagenomes</taxon>
    </lineage>
</organism>